<dbReference type="EMBL" id="UGTJ01000001">
    <property type="protein sequence ID" value="SUB80030.1"/>
    <property type="molecule type" value="Genomic_DNA"/>
</dbReference>
<sequence length="308" mass="36045">MENDHLKIQLDSIQRILNYCVTQTYNVLIGSILRKKNCISNIQFKHFLQKEYIRVTDELSSIYLNYPALSCVEESYNENSFLWDSTFYESLNKEQKGKYSNFDLVTFDYSKYVENHTLYDEVLPMFSSLIDAILYERYANYLKCEIEKIEISEIKNSFQRHSTIVYDNIEPSKPKEKPVIVGNEINPFKSDFSEEQIEILTDCINDVKLFTTSVSPKITKNLFDCNLKGVLKSNNNRLLAYLMQSLNLRGYVTNEWQSTIARSKLILGKTKDTPLTRTDLSTATDQINMKQPKGWEIIDKYIKQLKKD</sequence>
<gene>
    <name evidence="1" type="ORF">NCTC13063_01308</name>
</gene>
<evidence type="ECO:0000313" key="2">
    <source>
        <dbReference type="Proteomes" id="UP000255283"/>
    </source>
</evidence>
<dbReference type="AlphaFoldDB" id="A0AAQ1UIR7"/>
<protein>
    <submittedName>
        <fullName evidence="1">Uncharacterized protein</fullName>
    </submittedName>
</protein>
<reference evidence="1 2" key="1">
    <citation type="submission" date="2018-06" db="EMBL/GenBank/DDBJ databases">
        <authorList>
            <consortium name="Pathogen Informatics"/>
            <person name="Doyle S."/>
        </authorList>
    </citation>
    <scope>NUCLEOTIDE SEQUENCE [LARGE SCALE GENOMIC DNA]</scope>
    <source>
        <strain evidence="1 2">NCTC13063</strain>
    </source>
</reference>
<dbReference type="Proteomes" id="UP000255283">
    <property type="component" value="Unassembled WGS sequence"/>
</dbReference>
<name>A0AAQ1UIR7_9BACT</name>
<dbReference type="RefSeq" id="WP_115153617.1">
    <property type="nucleotide sequence ID" value="NZ_DBFWLE010000007.1"/>
</dbReference>
<proteinExistence type="predicted"/>
<evidence type="ECO:0000313" key="1">
    <source>
        <dbReference type="EMBL" id="SUB80030.1"/>
    </source>
</evidence>
<comment type="caution">
    <text evidence="1">The sequence shown here is derived from an EMBL/GenBank/DDBJ whole genome shotgun (WGS) entry which is preliminary data.</text>
</comment>
<accession>A0AAQ1UIR7</accession>
<organism evidence="1 2">
    <name type="scientific">Segatella buccae</name>
    <dbReference type="NCBI Taxonomy" id="28126"/>
    <lineage>
        <taxon>Bacteria</taxon>
        <taxon>Pseudomonadati</taxon>
        <taxon>Bacteroidota</taxon>
        <taxon>Bacteroidia</taxon>
        <taxon>Bacteroidales</taxon>
        <taxon>Prevotellaceae</taxon>
        <taxon>Segatella</taxon>
    </lineage>
</organism>